<keyword evidence="5" id="KW-1185">Reference proteome</keyword>
<reference evidence="4" key="2">
    <citation type="submission" date="2021-08" db="EMBL/GenBank/DDBJ databases">
        <authorList>
            <person name="Tani A."/>
            <person name="Ola A."/>
            <person name="Ogura Y."/>
            <person name="Katsura K."/>
            <person name="Hayashi T."/>
        </authorList>
    </citation>
    <scope>NUCLEOTIDE SEQUENCE</scope>
    <source>
        <strain evidence="4">NBRC 15686</strain>
    </source>
</reference>
<proteinExistence type="predicted"/>
<dbReference type="Proteomes" id="UP001055039">
    <property type="component" value="Unassembled WGS sequence"/>
</dbReference>
<evidence type="ECO:0000313" key="5">
    <source>
        <dbReference type="Proteomes" id="UP001055039"/>
    </source>
</evidence>
<protein>
    <recommendedName>
        <fullName evidence="6">Glycosyl transferase family 2</fullName>
    </recommendedName>
</protein>
<evidence type="ECO:0000256" key="1">
    <source>
        <dbReference type="ARBA" id="ARBA00004167"/>
    </source>
</evidence>
<dbReference type="PANTHER" id="PTHR21461">
    <property type="entry name" value="GLYCOSYLTRANSFERASE FAMILY 92 PROTEIN"/>
    <property type="match status" value="1"/>
</dbReference>
<dbReference type="EMBL" id="BPRC01000002">
    <property type="protein sequence ID" value="GJE64021.1"/>
    <property type="molecule type" value="Genomic_DNA"/>
</dbReference>
<comment type="caution">
    <text evidence="4">The sequence shown here is derived from an EMBL/GenBank/DDBJ whole genome shotgun (WGS) entry which is preliminary data.</text>
</comment>
<comment type="subcellular location">
    <subcellularLocation>
        <location evidence="1">Membrane</location>
        <topology evidence="1">Single-pass membrane protein</topology>
    </subcellularLocation>
</comment>
<evidence type="ECO:0000256" key="3">
    <source>
        <dbReference type="ARBA" id="ARBA00022989"/>
    </source>
</evidence>
<keyword evidence="3" id="KW-0472">Membrane</keyword>
<sequence length="314" mass="34702">MRTFAIVAVVEGAAPDLFEWVSFHRAVGVRHFVIYDNGLDVEAAALLKAHEGIGVTALPCPTRIDMTPRFAAYNHFLASRARLFRFAAFLSLDEFLVPAPGRSIQDWIARIPPHAGAVVVNRRVFDTAGLDENPSGLVLRRFPRALANSEDEANRPVTEIYRQGAVAAIIDTGLATLVQGERLMSDFSPAEPDPVRPGTVLGVRQGEIRLNHYPRPAPAASATGPHAEAEPCFRTQNWVGPTLDEMRHALAYLEGVAPAEALRLRARSGAVPELARPVSPREHRLWRLRHLHQPRVEAAGRFLQRKLFGAPRPW</sequence>
<gene>
    <name evidence="4" type="ORF">LNAOJCKE_1220</name>
</gene>
<dbReference type="Pfam" id="PF13704">
    <property type="entry name" value="Glyco_tranf_2_4"/>
    <property type="match status" value="1"/>
</dbReference>
<name>A0ABQ4U9U1_9HYPH</name>
<accession>A0ABQ4U9U1</accession>
<evidence type="ECO:0000313" key="4">
    <source>
        <dbReference type="EMBL" id="GJE64021.1"/>
    </source>
</evidence>
<dbReference type="PANTHER" id="PTHR21461:SF69">
    <property type="entry name" value="GLYCOSYLTRANSFERASE FAMILY 92 PROTEIN"/>
    <property type="match status" value="1"/>
</dbReference>
<keyword evidence="2" id="KW-0812">Transmembrane</keyword>
<reference evidence="4" key="1">
    <citation type="journal article" date="2021" name="Front. Microbiol.">
        <title>Comprehensive Comparative Genomics and Phenotyping of Methylobacterium Species.</title>
        <authorList>
            <person name="Alessa O."/>
            <person name="Ogura Y."/>
            <person name="Fujitani Y."/>
            <person name="Takami H."/>
            <person name="Hayashi T."/>
            <person name="Sahin N."/>
            <person name="Tani A."/>
        </authorList>
    </citation>
    <scope>NUCLEOTIDE SEQUENCE</scope>
    <source>
        <strain evidence="4">NBRC 15686</strain>
    </source>
</reference>
<evidence type="ECO:0008006" key="6">
    <source>
        <dbReference type="Google" id="ProtNLM"/>
    </source>
</evidence>
<keyword evidence="3" id="KW-1133">Transmembrane helix</keyword>
<evidence type="ECO:0000256" key="2">
    <source>
        <dbReference type="ARBA" id="ARBA00022692"/>
    </source>
</evidence>
<organism evidence="4 5">
    <name type="scientific">Methylorubrum aminovorans</name>
    <dbReference type="NCBI Taxonomy" id="269069"/>
    <lineage>
        <taxon>Bacteria</taxon>
        <taxon>Pseudomonadati</taxon>
        <taxon>Pseudomonadota</taxon>
        <taxon>Alphaproteobacteria</taxon>
        <taxon>Hyphomicrobiales</taxon>
        <taxon>Methylobacteriaceae</taxon>
        <taxon>Methylorubrum</taxon>
    </lineage>
</organism>
<dbReference type="RefSeq" id="WP_238223215.1">
    <property type="nucleotide sequence ID" value="NZ_BAAADH010000099.1"/>
</dbReference>